<keyword evidence="2" id="KW-1185">Reference proteome</keyword>
<organism evidence="1 2">
    <name type="scientific">Sphingomonas ursincola</name>
    <dbReference type="NCBI Taxonomy" id="56361"/>
    <lineage>
        <taxon>Bacteria</taxon>
        <taxon>Pseudomonadati</taxon>
        <taxon>Pseudomonadota</taxon>
        <taxon>Alphaproteobacteria</taxon>
        <taxon>Sphingomonadales</taxon>
        <taxon>Sphingomonadaceae</taxon>
        <taxon>Sphingomonas</taxon>
    </lineage>
</organism>
<proteinExistence type="predicted"/>
<sequence length="593" mass="65477">MRLSPSLDGRPWPVGARAGRLARALAIAGAAWLACGSVSAQSAIAEIVAQYERFSADHPMEAGRSDPARARAGWPDETLEGMARRRAALLDLAEQLDRLDDAALTEAERTDRRYLRALIGWRIEGIDSDERRFAFVAHEGFYNTPYAVARGLDIRSQADARAWVQRMRGITRYFAEQRANLERGVATGWTNPAPVIDVAVAILRKQIAVPIADDPMLGALKAYPALLAEAQALISSDIRPAQVAMLAYIDGPYRAAARKELGIAAVPGGRAYYDFLLRYYTTTDLSAEQIHALGLSEVERIRGEMDKVIAATGFTGSFAEWLHFLRTDPRFYATSREGLIEKYAAASKRIDGVLPRYFSILPRQPFTIVPVPPELEEGYTTARGGGGGDFAKGFAGTFVVNTSHLDQRPLYEVPALSLHEAAPGHHTHGALTNENPALPSFRRSRDLLAFREGWALYAERLGHEMGVYRDGYEAFGSLSTEMWRACRMVVDTGIHVMGWDYARARRCFEENTALADINIDSELARYIGAPAGAVAYKVGELRIIAMRARAEKALGARFDIRAFHDLILAQGQLPMTLLEQTVDRWIAQQVAGR</sequence>
<comment type="caution">
    <text evidence="1">The sequence shown here is derived from an EMBL/GenBank/DDBJ whole genome shotgun (WGS) entry which is preliminary data.</text>
</comment>
<accession>A0A7V8U8X5</accession>
<name>A0A7V8U8X5_9SPHN</name>
<gene>
    <name evidence="1" type="ORF">FG486_12395</name>
</gene>
<reference evidence="1 2" key="1">
    <citation type="journal article" date="1994" name="Int. J. Syst. Bacteriol.">
        <title>Phylogenetic positions of novel aerobic, bacteriochlorophyll a-containing bacteria and description of Roseococcus thiosulfatophilus gen. nov., sp. nov., Erythromicrobium ramosum gen. nov., sp. nov., and Erythrobacter litoralis sp. nov.</title>
        <authorList>
            <person name="Yurkov V."/>
            <person name="Stackebrandt E."/>
            <person name="Holmes A."/>
            <person name="Fuerst J.A."/>
            <person name="Hugenholtz P."/>
            <person name="Golecki J."/>
            <person name="Gad'on N."/>
            <person name="Gorlenko V.M."/>
            <person name="Kompantseva E.I."/>
            <person name="Drews G."/>
        </authorList>
    </citation>
    <scope>NUCLEOTIDE SEQUENCE [LARGE SCALE GENOMIC DNA]</scope>
    <source>
        <strain evidence="1 2">KR-99</strain>
    </source>
</reference>
<dbReference type="PANTHER" id="PTHR33361">
    <property type="entry name" value="GLR0591 PROTEIN"/>
    <property type="match status" value="1"/>
</dbReference>
<dbReference type="Pfam" id="PF05960">
    <property type="entry name" value="DUF885"/>
    <property type="match status" value="1"/>
</dbReference>
<dbReference type="InterPro" id="IPR010281">
    <property type="entry name" value="DUF885"/>
</dbReference>
<dbReference type="PANTHER" id="PTHR33361:SF2">
    <property type="entry name" value="DUF885 DOMAIN-CONTAINING PROTEIN"/>
    <property type="match status" value="1"/>
</dbReference>
<evidence type="ECO:0000313" key="1">
    <source>
        <dbReference type="EMBL" id="MBA1375141.1"/>
    </source>
</evidence>
<protein>
    <submittedName>
        <fullName evidence="1">DUF885 domain-containing protein</fullName>
    </submittedName>
</protein>
<dbReference type="AlphaFoldDB" id="A0A7V8U8X5"/>
<dbReference type="PROSITE" id="PS51257">
    <property type="entry name" value="PROKAR_LIPOPROTEIN"/>
    <property type="match status" value="1"/>
</dbReference>
<dbReference type="EMBL" id="VDES01000002">
    <property type="protein sequence ID" value="MBA1375141.1"/>
    <property type="molecule type" value="Genomic_DNA"/>
</dbReference>
<dbReference type="Proteomes" id="UP000589292">
    <property type="component" value="Unassembled WGS sequence"/>
</dbReference>
<evidence type="ECO:0000313" key="2">
    <source>
        <dbReference type="Proteomes" id="UP000589292"/>
    </source>
</evidence>